<reference evidence="2 3" key="1">
    <citation type="submission" date="2016-10" db="EMBL/GenBank/DDBJ databases">
        <authorList>
            <person name="de Groot N.N."/>
        </authorList>
    </citation>
    <scope>NUCLEOTIDE SEQUENCE [LARGE SCALE GENOMIC DNA]</scope>
    <source>
        <strain evidence="2 3">TC2-24</strain>
    </source>
</reference>
<dbReference type="Gene3D" id="2.60.40.2620">
    <property type="entry name" value="Fimbrillin-like"/>
    <property type="match status" value="1"/>
</dbReference>
<protein>
    <submittedName>
        <fullName evidence="2">Fimbrillin-like</fullName>
    </submittedName>
</protein>
<name>A0A1I0NJR4_9BACT</name>
<dbReference type="InterPro" id="IPR025049">
    <property type="entry name" value="Mfa-like_1"/>
</dbReference>
<dbReference type="InterPro" id="IPR042278">
    <property type="entry name" value="Mfa-like_1_N"/>
</dbReference>
<dbReference type="PROSITE" id="PS51257">
    <property type="entry name" value="PROKAR_LIPOPROTEIN"/>
    <property type="match status" value="1"/>
</dbReference>
<keyword evidence="3" id="KW-1185">Reference proteome</keyword>
<evidence type="ECO:0000313" key="2">
    <source>
        <dbReference type="EMBL" id="SEW01465.1"/>
    </source>
</evidence>
<dbReference type="EMBL" id="FOIQ01000002">
    <property type="protein sequence ID" value="SEW01465.1"/>
    <property type="molecule type" value="Genomic_DNA"/>
</dbReference>
<dbReference type="AlphaFoldDB" id="A0A1I0NJR4"/>
<gene>
    <name evidence="2" type="ORF">SAMN04487850_1289</name>
</gene>
<evidence type="ECO:0000313" key="3">
    <source>
        <dbReference type="Proteomes" id="UP000199373"/>
    </source>
</evidence>
<proteinExistence type="predicted"/>
<dbReference type="Proteomes" id="UP000199373">
    <property type="component" value="Unassembled WGS sequence"/>
</dbReference>
<feature type="region of interest" description="Disordered" evidence="1">
    <location>
        <begin position="359"/>
        <end position="418"/>
    </location>
</feature>
<sequence>MRRHKEMITAAILLSLMACSQQDTESLLETPEPVVLKAVVASPVEATRGTTATTSEWAEHDQVAVRIDNEVKIYEASHEDGGTLRAAAAETPFYWRTRSETKTVAGWYLGNGRRLREMPTEWTVAGNQHTNDGEGMEQSDFLYATPTGITYTDRFHAQINFYHQTSKIMVRIRNEGAIKGDTAAIEQVTIGNASYPIVMRASFEEPATTSYGSWTLSRRSEDLGYIIPHVTVFDSVSTYLKYYEALVIPDNLDHKPLLAITLGGHTYYYIPQENQARLTPGHLFVYDIGVSVDSTKLVVTPMVGDNLVWSWQDDGTVDENDDKDATLQIQGWQREDNPDANITSGVIPLEISANGWRKEGEGSALQEDSQPEYDHHANGWKKDGDNEDATHTDQPDGMTVGNGTQWTKEGEDEAISSE</sequence>
<evidence type="ECO:0000256" key="1">
    <source>
        <dbReference type="SAM" id="MobiDB-lite"/>
    </source>
</evidence>
<dbReference type="RefSeq" id="WP_177178394.1">
    <property type="nucleotide sequence ID" value="NZ_FOIQ01000002.1"/>
</dbReference>
<accession>A0A1I0NJR4</accession>
<dbReference type="Gene3D" id="2.60.40.2630">
    <property type="match status" value="1"/>
</dbReference>
<dbReference type="Pfam" id="PF13149">
    <property type="entry name" value="Mfa_like_1"/>
    <property type="match status" value="1"/>
</dbReference>
<dbReference type="CDD" id="cd13120">
    <property type="entry name" value="BF2867_like_N"/>
    <property type="match status" value="1"/>
</dbReference>
<feature type="compositionally biased region" description="Basic and acidic residues" evidence="1">
    <location>
        <begin position="372"/>
        <end position="394"/>
    </location>
</feature>
<organism evidence="2 3">
    <name type="scientific">Prevotella aff. ruminicola Tc2-24</name>
    <dbReference type="NCBI Taxonomy" id="81582"/>
    <lineage>
        <taxon>Bacteria</taxon>
        <taxon>Pseudomonadati</taxon>
        <taxon>Bacteroidota</taxon>
        <taxon>Bacteroidia</taxon>
        <taxon>Bacteroidales</taxon>
        <taxon>Prevotellaceae</taxon>
        <taxon>Prevotella</taxon>
    </lineage>
</organism>